<dbReference type="Pfam" id="PF20544">
    <property type="entry name" value="DUF6758"/>
    <property type="match status" value="1"/>
</dbReference>
<name>A0A2P2CG84_9ZZZZ</name>
<dbReference type="AlphaFoldDB" id="A0A2P2CG84"/>
<protein>
    <submittedName>
        <fullName evidence="1">Uncharacterized protein</fullName>
    </submittedName>
</protein>
<accession>A0A2P2CG84</accession>
<sequence>MALLAGCPRCTAPVFERGSGWACGDHGPITPLWRPAEASYDDFGELLGRSRDFPLYLPWPMSPGWSVTDFGIVGAPGRVRASVTCCSGASELDGPVDVFVITEEAGTGLGARCASTVHTDPGNEVGDGPPPVRIRIGSQSVPLWLVSTSAADDRFDRSVFAGEAGGRWLWIVLRPASAMLLLRDEWILRDASGIGPEMLELTFGGNPPAW</sequence>
<dbReference type="InterPro" id="IPR046646">
    <property type="entry name" value="DUF6758"/>
</dbReference>
<gene>
    <name evidence="1" type="ORF">NOCA290058</name>
</gene>
<organism evidence="1">
    <name type="scientific">metagenome</name>
    <dbReference type="NCBI Taxonomy" id="256318"/>
    <lineage>
        <taxon>unclassified sequences</taxon>
        <taxon>metagenomes</taxon>
    </lineage>
</organism>
<dbReference type="EMBL" id="CZKA01000085">
    <property type="protein sequence ID" value="CUR60927.1"/>
    <property type="molecule type" value="Genomic_DNA"/>
</dbReference>
<evidence type="ECO:0000313" key="1">
    <source>
        <dbReference type="EMBL" id="CUR60927.1"/>
    </source>
</evidence>
<reference evidence="1" key="1">
    <citation type="submission" date="2015-08" db="EMBL/GenBank/DDBJ databases">
        <authorList>
            <person name="Babu N.S."/>
            <person name="Beckwith C.J."/>
            <person name="Beseler K.G."/>
            <person name="Brison A."/>
            <person name="Carone J.V."/>
            <person name="Caskin T.P."/>
            <person name="Diamond M."/>
            <person name="Durham M.E."/>
            <person name="Foxe J.M."/>
            <person name="Go M."/>
            <person name="Henderson B.A."/>
            <person name="Jones I.B."/>
            <person name="McGettigan J.A."/>
            <person name="Micheletti S.J."/>
            <person name="Nasrallah M.E."/>
            <person name="Ortiz D."/>
            <person name="Piller C.R."/>
            <person name="Privatt S.R."/>
            <person name="Schneider S.L."/>
            <person name="Sharp S."/>
            <person name="Smith T.C."/>
            <person name="Stanton J.D."/>
            <person name="Ullery H.E."/>
            <person name="Wilson R.J."/>
            <person name="Serrano M.G."/>
            <person name="Buck G."/>
            <person name="Lee V."/>
            <person name="Wang Y."/>
            <person name="Carvalho R."/>
            <person name="Voegtly L."/>
            <person name="Shi R."/>
            <person name="Duckworth R."/>
            <person name="Johnson A."/>
            <person name="Loviza R."/>
            <person name="Walstead R."/>
            <person name="Shah Z."/>
            <person name="Kiflezghi M."/>
            <person name="Wade K."/>
            <person name="Ball S.L."/>
            <person name="Bradley K.W."/>
            <person name="Asai D.J."/>
            <person name="Bowman C.A."/>
            <person name="Russell D.A."/>
            <person name="Pope W.H."/>
            <person name="Jacobs-Sera D."/>
            <person name="Hendrix R.W."/>
            <person name="Hatfull G.F."/>
        </authorList>
    </citation>
    <scope>NUCLEOTIDE SEQUENCE</scope>
</reference>
<proteinExistence type="predicted"/>